<dbReference type="GO" id="GO:0006397">
    <property type="term" value="P:mRNA processing"/>
    <property type="evidence" value="ECO:0007669"/>
    <property type="project" value="UniProtKB-KW"/>
</dbReference>
<dbReference type="PROSITE" id="PS51295">
    <property type="entry name" value="CRM"/>
    <property type="match status" value="1"/>
</dbReference>
<dbReference type="EMBL" id="VIEB01001207">
    <property type="protein sequence ID" value="TQD74220.1"/>
    <property type="molecule type" value="Genomic_DNA"/>
</dbReference>
<dbReference type="AlphaFoldDB" id="A0A540KJ63"/>
<dbReference type="Gene3D" id="3.30.110.60">
    <property type="entry name" value="YhbY-like"/>
    <property type="match status" value="1"/>
</dbReference>
<dbReference type="GO" id="GO:0000373">
    <property type="term" value="P:Group II intron splicing"/>
    <property type="evidence" value="ECO:0007669"/>
    <property type="project" value="InterPro"/>
</dbReference>
<evidence type="ECO:0000256" key="3">
    <source>
        <dbReference type="ARBA" id="ARBA00022884"/>
    </source>
</evidence>
<dbReference type="STRING" id="106549.A0A540KJ63"/>
<evidence type="ECO:0000256" key="1">
    <source>
        <dbReference type="ARBA" id="ARBA00022664"/>
    </source>
</evidence>
<dbReference type="SUPFAM" id="SSF75471">
    <property type="entry name" value="YhbY-like"/>
    <property type="match status" value="2"/>
</dbReference>
<accession>A0A540KJ63</accession>
<evidence type="ECO:0000256" key="2">
    <source>
        <dbReference type="ARBA" id="ARBA00022737"/>
    </source>
</evidence>
<feature type="domain" description="CRM" evidence="9">
    <location>
        <begin position="165"/>
        <end position="263"/>
    </location>
</feature>
<dbReference type="InterPro" id="IPR044599">
    <property type="entry name" value="CAF1P_plant"/>
</dbReference>
<keyword evidence="6" id="KW-0687">Ribonucleoprotein</keyword>
<dbReference type="Proteomes" id="UP000315295">
    <property type="component" value="Unassembled WGS sequence"/>
</dbReference>
<dbReference type="PANTHER" id="PTHR46247">
    <property type="entry name" value="CRS2-ASSOCIATED FACTOR 1, CHLOROPLASTIC"/>
    <property type="match status" value="1"/>
</dbReference>
<evidence type="ECO:0000256" key="4">
    <source>
        <dbReference type="ARBA" id="ARBA00022946"/>
    </source>
</evidence>
<keyword evidence="3 7" id="KW-0694">RNA-binding</keyword>
<dbReference type="InterPro" id="IPR001890">
    <property type="entry name" value="RNA-binding_CRM"/>
</dbReference>
<comment type="caution">
    <text evidence="10">The sequence shown here is derived from an EMBL/GenBank/DDBJ whole genome shotgun (WGS) entry which is preliminary data.</text>
</comment>
<sequence length="381" mass="43152">MPISSTHPVRVSIQTELNSAALLKQLSWRHSPHKTLTLTLDPIKPFLSISRLLTQTLSDDPYEYDPPFSPVSKPPKPKKNLTQSKAPDPKNDPSRPLKSDLPFDFSYSYSETNPAVEPIAYPESPTFSPFGPGRLDRKWTGTVAPAQQEVDLDRVAEERKRVLGDPLTEEEAAELVGGCRHSDCSRKISMGKGGVAHNMLDDIHNHWKRAEAVRIKCLGVPTIDMDNVCFHLEDKCGGKIIYRHINVLILYRGRNYDSKNRPVIPVMLCKPYPPIYPKLVKNVADGLTFEETKELRNRGLNCPPLMKLMNVREAFNTEEVVRQDCTHVGTSDCKRIGVKLRDLAPCIPLLFKDEQIILWRGKRDQEQDSKCTDRYEKSTVA</sequence>
<dbReference type="SMART" id="SM01103">
    <property type="entry name" value="CRS1_YhbY"/>
    <property type="match status" value="2"/>
</dbReference>
<evidence type="ECO:0000256" key="5">
    <source>
        <dbReference type="ARBA" id="ARBA00023187"/>
    </source>
</evidence>
<dbReference type="GO" id="GO:0003723">
    <property type="term" value="F:RNA binding"/>
    <property type="evidence" value="ECO:0007669"/>
    <property type="project" value="UniProtKB-UniRule"/>
</dbReference>
<evidence type="ECO:0000313" key="10">
    <source>
        <dbReference type="EMBL" id="TQD74220.1"/>
    </source>
</evidence>
<organism evidence="10 11">
    <name type="scientific">Malus baccata</name>
    <name type="common">Siberian crab apple</name>
    <name type="synonym">Pyrus baccata</name>
    <dbReference type="NCBI Taxonomy" id="106549"/>
    <lineage>
        <taxon>Eukaryota</taxon>
        <taxon>Viridiplantae</taxon>
        <taxon>Streptophyta</taxon>
        <taxon>Embryophyta</taxon>
        <taxon>Tracheophyta</taxon>
        <taxon>Spermatophyta</taxon>
        <taxon>Magnoliopsida</taxon>
        <taxon>eudicotyledons</taxon>
        <taxon>Gunneridae</taxon>
        <taxon>Pentapetalae</taxon>
        <taxon>rosids</taxon>
        <taxon>fabids</taxon>
        <taxon>Rosales</taxon>
        <taxon>Rosaceae</taxon>
        <taxon>Amygdaloideae</taxon>
        <taxon>Maleae</taxon>
        <taxon>Malus</taxon>
    </lineage>
</organism>
<dbReference type="GO" id="GO:1990904">
    <property type="term" value="C:ribonucleoprotein complex"/>
    <property type="evidence" value="ECO:0007669"/>
    <property type="project" value="UniProtKB-KW"/>
</dbReference>
<keyword evidence="11" id="KW-1185">Reference proteome</keyword>
<dbReference type="Pfam" id="PF01985">
    <property type="entry name" value="CRS1_YhbY"/>
    <property type="match status" value="1"/>
</dbReference>
<keyword evidence="1" id="KW-0507">mRNA processing</keyword>
<dbReference type="InterPro" id="IPR035920">
    <property type="entry name" value="YhbY-like_sf"/>
</dbReference>
<keyword evidence="4" id="KW-0809">Transit peptide</keyword>
<evidence type="ECO:0000256" key="6">
    <source>
        <dbReference type="ARBA" id="ARBA00023274"/>
    </source>
</evidence>
<evidence type="ECO:0000313" key="11">
    <source>
        <dbReference type="Proteomes" id="UP000315295"/>
    </source>
</evidence>
<protein>
    <recommendedName>
        <fullName evidence="9">CRM domain-containing protein</fullName>
    </recommendedName>
</protein>
<keyword evidence="5" id="KW-0508">mRNA splicing</keyword>
<name>A0A540KJ63_MALBA</name>
<evidence type="ECO:0000259" key="9">
    <source>
        <dbReference type="PROSITE" id="PS51295"/>
    </source>
</evidence>
<evidence type="ECO:0000256" key="8">
    <source>
        <dbReference type="SAM" id="MobiDB-lite"/>
    </source>
</evidence>
<feature type="compositionally biased region" description="Basic and acidic residues" evidence="8">
    <location>
        <begin position="87"/>
        <end position="98"/>
    </location>
</feature>
<gene>
    <name evidence="10" type="ORF">C1H46_040244</name>
</gene>
<dbReference type="FunFam" id="3.30.110.60:FF:000002">
    <property type="entry name" value="CRS2-associated factor 1, chloroplastic"/>
    <property type="match status" value="1"/>
</dbReference>
<feature type="region of interest" description="Disordered" evidence="8">
    <location>
        <begin position="60"/>
        <end position="98"/>
    </location>
</feature>
<proteinExistence type="predicted"/>
<reference evidence="10 11" key="1">
    <citation type="journal article" date="2019" name="G3 (Bethesda)">
        <title>Sequencing of a Wild Apple (Malus baccata) Genome Unravels the Differences Between Cultivated and Wild Apple Species Regarding Disease Resistance and Cold Tolerance.</title>
        <authorList>
            <person name="Chen X."/>
        </authorList>
    </citation>
    <scope>NUCLEOTIDE SEQUENCE [LARGE SCALE GENOMIC DNA]</scope>
    <source>
        <strain evidence="11">cv. Shandingzi</strain>
        <tissue evidence="10">Leaves</tissue>
    </source>
</reference>
<keyword evidence="2" id="KW-0677">Repeat</keyword>
<dbReference type="PANTHER" id="PTHR46247:SF4">
    <property type="entry name" value="CRS2-ASSOCIATED FACTOR 2, MITOCHONDRIAL"/>
    <property type="match status" value="1"/>
</dbReference>
<evidence type="ECO:0000256" key="7">
    <source>
        <dbReference type="PROSITE-ProRule" id="PRU00626"/>
    </source>
</evidence>